<dbReference type="PANTHER" id="PTHR30158:SF3">
    <property type="entry name" value="MULTIDRUG EFFLUX PUMP SUBUNIT ACRA-RELATED"/>
    <property type="match status" value="1"/>
</dbReference>
<dbReference type="PANTHER" id="PTHR30158">
    <property type="entry name" value="ACRA/E-RELATED COMPONENT OF DRUG EFFLUX TRANSPORTER"/>
    <property type="match status" value="1"/>
</dbReference>
<evidence type="ECO:0000256" key="1">
    <source>
        <dbReference type="ARBA" id="ARBA00004196"/>
    </source>
</evidence>
<dbReference type="EMBL" id="DRBS01000138">
    <property type="protein sequence ID" value="HDD43920.1"/>
    <property type="molecule type" value="Genomic_DNA"/>
</dbReference>
<comment type="caution">
    <text evidence="8">The sequence shown here is derived from an EMBL/GenBank/DDBJ whole genome shotgun (WGS) entry which is preliminary data.</text>
</comment>
<dbReference type="GO" id="GO:0005886">
    <property type="term" value="C:plasma membrane"/>
    <property type="evidence" value="ECO:0007669"/>
    <property type="project" value="UniProtKB-SubCell"/>
</dbReference>
<accession>A0A7C0U240</accession>
<dbReference type="Gene3D" id="2.40.420.20">
    <property type="match status" value="1"/>
</dbReference>
<sequence length="380" mass="42864">MKKIILLFFIFISLLFGCKQNKGPAKVQKRLPVVSYIVIKPQEVVLTKELPGRVASYKTAKIIPQVSGVILKRVFKEGSYVKKGDLLYIIDPRPYKAALERAQAALKAAEAKLPALTKKVKRYAKLVKTHSISKQVYDDTKAALDQLKANIELYKAQIKSAQINLDYCYIKAPIDGIIGRSYITEGQVVYAYQQAPLAIIQHFDPVYVDVPISTEELYELKKERASKLVNFTPDMDKNVQLIFEDNSIYPEKGILEFNEVTVDKTTGSVILRIKFPNRDKVLLPHMFVRVKIIEGVIENGILIPEEAVKFDTKGNPYVFVVDNQNRAVIRPIVVDRSIGNKWLVTSGLKENDRVIVKGFQYIRPGVTVKAMLEKPQGGGK</sequence>
<dbReference type="Pfam" id="PF25917">
    <property type="entry name" value="BSH_RND"/>
    <property type="match status" value="1"/>
</dbReference>
<dbReference type="InterPro" id="IPR058625">
    <property type="entry name" value="MdtA-like_BSH"/>
</dbReference>
<evidence type="ECO:0000259" key="5">
    <source>
        <dbReference type="Pfam" id="PF25917"/>
    </source>
</evidence>
<proteinExistence type="inferred from homology"/>
<feature type="coiled-coil region" evidence="3">
    <location>
        <begin position="99"/>
        <end position="164"/>
    </location>
</feature>
<gene>
    <name evidence="8" type="ORF">ENG63_03545</name>
</gene>
<protein>
    <submittedName>
        <fullName evidence="8">Efflux RND transporter periplasmic adaptor subunit</fullName>
    </submittedName>
</protein>
<name>A0A7C0U240_DESA2</name>
<feature type="domain" description="Multidrug resistance protein MdtA-like alpha-helical hairpin" evidence="4">
    <location>
        <begin position="99"/>
        <end position="167"/>
    </location>
</feature>
<dbReference type="Gene3D" id="1.10.287.470">
    <property type="entry name" value="Helix hairpin bin"/>
    <property type="match status" value="1"/>
</dbReference>
<dbReference type="InterPro" id="IPR058626">
    <property type="entry name" value="MdtA-like_b-barrel"/>
</dbReference>
<feature type="domain" description="Multidrug resistance protein MdtA-like barrel-sandwich hybrid" evidence="5">
    <location>
        <begin position="59"/>
        <end position="201"/>
    </location>
</feature>
<evidence type="ECO:0000256" key="2">
    <source>
        <dbReference type="ARBA" id="ARBA00009477"/>
    </source>
</evidence>
<dbReference type="Gene3D" id="2.40.30.170">
    <property type="match status" value="1"/>
</dbReference>
<organism evidence="8">
    <name type="scientific">Desulfofervidus auxilii</name>
    <dbReference type="NCBI Taxonomy" id="1621989"/>
    <lineage>
        <taxon>Bacteria</taxon>
        <taxon>Pseudomonadati</taxon>
        <taxon>Thermodesulfobacteriota</taxon>
        <taxon>Candidatus Desulfofervidia</taxon>
        <taxon>Candidatus Desulfofervidales</taxon>
        <taxon>Candidatus Desulfofervidaceae</taxon>
        <taxon>Candidatus Desulfofervidus</taxon>
    </lineage>
</organism>
<dbReference type="SUPFAM" id="SSF111369">
    <property type="entry name" value="HlyD-like secretion proteins"/>
    <property type="match status" value="1"/>
</dbReference>
<comment type="similarity">
    <text evidence="2">Belongs to the membrane fusion protein (MFP) (TC 8.A.1) family.</text>
</comment>
<evidence type="ECO:0000313" key="8">
    <source>
        <dbReference type="EMBL" id="HDD43920.1"/>
    </source>
</evidence>
<dbReference type="InterPro" id="IPR058627">
    <property type="entry name" value="MdtA-like_C"/>
</dbReference>
<evidence type="ECO:0000259" key="7">
    <source>
        <dbReference type="Pfam" id="PF25967"/>
    </source>
</evidence>
<feature type="domain" description="Multidrug resistance protein MdtA-like beta-barrel" evidence="6">
    <location>
        <begin position="205"/>
        <end position="295"/>
    </location>
</feature>
<dbReference type="InterPro" id="IPR006143">
    <property type="entry name" value="RND_pump_MFP"/>
</dbReference>
<dbReference type="PROSITE" id="PS51257">
    <property type="entry name" value="PROKAR_LIPOPROTEIN"/>
    <property type="match status" value="1"/>
</dbReference>
<dbReference type="Proteomes" id="UP000886289">
    <property type="component" value="Unassembled WGS sequence"/>
</dbReference>
<dbReference type="GO" id="GO:0022857">
    <property type="term" value="F:transmembrane transporter activity"/>
    <property type="evidence" value="ECO:0007669"/>
    <property type="project" value="InterPro"/>
</dbReference>
<dbReference type="GO" id="GO:0046677">
    <property type="term" value="P:response to antibiotic"/>
    <property type="evidence" value="ECO:0007669"/>
    <property type="project" value="TreeGrafter"/>
</dbReference>
<dbReference type="NCBIfam" id="TIGR01730">
    <property type="entry name" value="RND_mfp"/>
    <property type="match status" value="1"/>
</dbReference>
<dbReference type="Pfam" id="PF25876">
    <property type="entry name" value="HH_MFP_RND"/>
    <property type="match status" value="1"/>
</dbReference>
<keyword evidence="3" id="KW-0175">Coiled coil</keyword>
<dbReference type="Pfam" id="PF25944">
    <property type="entry name" value="Beta-barrel_RND"/>
    <property type="match status" value="1"/>
</dbReference>
<dbReference type="Pfam" id="PF25967">
    <property type="entry name" value="RND-MFP_C"/>
    <property type="match status" value="1"/>
</dbReference>
<dbReference type="Gene3D" id="2.40.50.100">
    <property type="match status" value="1"/>
</dbReference>
<dbReference type="FunFam" id="2.40.420.20:FF:000001">
    <property type="entry name" value="Efflux RND transporter periplasmic adaptor subunit"/>
    <property type="match status" value="1"/>
</dbReference>
<feature type="domain" description="Multidrug resistance protein MdtA-like C-terminal permuted SH3" evidence="7">
    <location>
        <begin position="299"/>
        <end position="361"/>
    </location>
</feature>
<evidence type="ECO:0000259" key="4">
    <source>
        <dbReference type="Pfam" id="PF25876"/>
    </source>
</evidence>
<evidence type="ECO:0000259" key="6">
    <source>
        <dbReference type="Pfam" id="PF25944"/>
    </source>
</evidence>
<dbReference type="AlphaFoldDB" id="A0A7C0U240"/>
<comment type="subcellular location">
    <subcellularLocation>
        <location evidence="1">Cell envelope</location>
    </subcellularLocation>
</comment>
<evidence type="ECO:0000256" key="3">
    <source>
        <dbReference type="SAM" id="Coils"/>
    </source>
</evidence>
<dbReference type="InterPro" id="IPR058624">
    <property type="entry name" value="MdtA-like_HH"/>
</dbReference>
<reference evidence="8" key="1">
    <citation type="journal article" date="2020" name="mSystems">
        <title>Genome- and Community-Level Interaction Insights into Carbon Utilization and Element Cycling Functions of Hydrothermarchaeota in Hydrothermal Sediment.</title>
        <authorList>
            <person name="Zhou Z."/>
            <person name="Liu Y."/>
            <person name="Xu W."/>
            <person name="Pan J."/>
            <person name="Luo Z.H."/>
            <person name="Li M."/>
        </authorList>
    </citation>
    <scope>NUCLEOTIDE SEQUENCE [LARGE SCALE GENOMIC DNA]</scope>
    <source>
        <strain evidence="8">HyVt-233</strain>
    </source>
</reference>